<dbReference type="InterPro" id="IPR050665">
    <property type="entry name" value="Cytochrome_P450_Monooxygen"/>
</dbReference>
<keyword evidence="3 11" id="KW-0349">Heme</keyword>
<evidence type="ECO:0000256" key="4">
    <source>
        <dbReference type="ARBA" id="ARBA00022692"/>
    </source>
</evidence>
<keyword evidence="6" id="KW-1133">Transmembrane helix</keyword>
<reference evidence="13 14" key="1">
    <citation type="submission" date="2012-08" db="EMBL/GenBank/DDBJ databases">
        <title>Oryza genome evolution.</title>
        <authorList>
            <person name="Wing R.A."/>
        </authorList>
    </citation>
    <scope>NUCLEOTIDE SEQUENCE</scope>
</reference>
<evidence type="ECO:0000256" key="8">
    <source>
        <dbReference type="ARBA" id="ARBA00023004"/>
    </source>
</evidence>
<dbReference type="GO" id="GO:0016020">
    <property type="term" value="C:membrane"/>
    <property type="evidence" value="ECO:0007669"/>
    <property type="project" value="UniProtKB-SubCell"/>
</dbReference>
<dbReference type="PROSITE" id="PS00086">
    <property type="entry name" value="CYTOCHROME_P450"/>
    <property type="match status" value="1"/>
</dbReference>
<dbReference type="GO" id="GO:0020037">
    <property type="term" value="F:heme binding"/>
    <property type="evidence" value="ECO:0007669"/>
    <property type="project" value="InterPro"/>
</dbReference>
<keyword evidence="4" id="KW-0812">Transmembrane</keyword>
<dbReference type="Proteomes" id="UP000032180">
    <property type="component" value="Chromosome 6"/>
</dbReference>
<evidence type="ECO:0000256" key="6">
    <source>
        <dbReference type="ARBA" id="ARBA00022989"/>
    </source>
</evidence>
<keyword evidence="10" id="KW-0472">Membrane</keyword>
<dbReference type="PRINTS" id="PR00463">
    <property type="entry name" value="EP450I"/>
</dbReference>
<evidence type="ECO:0000256" key="11">
    <source>
        <dbReference type="PIRSR" id="PIRSR602401-1"/>
    </source>
</evidence>
<dbReference type="InterPro" id="IPR017972">
    <property type="entry name" value="Cyt_P450_CS"/>
</dbReference>
<protein>
    <recommendedName>
        <fullName evidence="15">Cytochrome P450</fullName>
    </recommendedName>
</protein>
<evidence type="ECO:0000256" key="9">
    <source>
        <dbReference type="ARBA" id="ARBA00023033"/>
    </source>
</evidence>
<dbReference type="Pfam" id="PF00067">
    <property type="entry name" value="p450"/>
    <property type="match status" value="1"/>
</dbReference>
<dbReference type="GO" id="GO:0005506">
    <property type="term" value="F:iron ion binding"/>
    <property type="evidence" value="ECO:0007669"/>
    <property type="project" value="InterPro"/>
</dbReference>
<evidence type="ECO:0000256" key="7">
    <source>
        <dbReference type="ARBA" id="ARBA00023002"/>
    </source>
</evidence>
<feature type="binding site" description="axial binding residue" evidence="11">
    <location>
        <position position="465"/>
    </location>
    <ligand>
        <name>heme</name>
        <dbReference type="ChEBI" id="CHEBI:30413"/>
    </ligand>
    <ligandPart>
        <name>Fe</name>
        <dbReference type="ChEBI" id="CHEBI:18248"/>
    </ligandPart>
</feature>
<dbReference type="EnsemblPlants" id="LPERR06G05410.1">
    <property type="protein sequence ID" value="LPERR06G05410.1"/>
    <property type="gene ID" value="LPERR06G05410"/>
</dbReference>
<comment type="similarity">
    <text evidence="2 12">Belongs to the cytochrome P450 family.</text>
</comment>
<dbReference type="InterPro" id="IPR002401">
    <property type="entry name" value="Cyt_P450_E_grp-I"/>
</dbReference>
<dbReference type="Gramene" id="LPERR06G05410.1">
    <property type="protein sequence ID" value="LPERR06G05410.1"/>
    <property type="gene ID" value="LPERR06G05410"/>
</dbReference>
<evidence type="ECO:0000256" key="12">
    <source>
        <dbReference type="RuleBase" id="RU000461"/>
    </source>
</evidence>
<evidence type="ECO:0000256" key="3">
    <source>
        <dbReference type="ARBA" id="ARBA00022617"/>
    </source>
</evidence>
<evidence type="ECO:0000256" key="10">
    <source>
        <dbReference type="ARBA" id="ARBA00023136"/>
    </source>
</evidence>
<evidence type="ECO:0000313" key="13">
    <source>
        <dbReference type="EnsemblPlants" id="LPERR06G05410.1"/>
    </source>
</evidence>
<organism evidence="13 14">
    <name type="scientific">Leersia perrieri</name>
    <dbReference type="NCBI Taxonomy" id="77586"/>
    <lineage>
        <taxon>Eukaryota</taxon>
        <taxon>Viridiplantae</taxon>
        <taxon>Streptophyta</taxon>
        <taxon>Embryophyta</taxon>
        <taxon>Tracheophyta</taxon>
        <taxon>Spermatophyta</taxon>
        <taxon>Magnoliopsida</taxon>
        <taxon>Liliopsida</taxon>
        <taxon>Poales</taxon>
        <taxon>Poaceae</taxon>
        <taxon>BOP clade</taxon>
        <taxon>Oryzoideae</taxon>
        <taxon>Oryzeae</taxon>
        <taxon>Oryzinae</taxon>
        <taxon>Leersia</taxon>
    </lineage>
</organism>
<dbReference type="GO" id="GO:0004497">
    <property type="term" value="F:monooxygenase activity"/>
    <property type="evidence" value="ECO:0007669"/>
    <property type="project" value="UniProtKB-KW"/>
</dbReference>
<evidence type="ECO:0000313" key="14">
    <source>
        <dbReference type="Proteomes" id="UP000032180"/>
    </source>
</evidence>
<proteinExistence type="inferred from homology"/>
<comment type="cofactor">
    <cofactor evidence="11">
        <name>heme</name>
        <dbReference type="ChEBI" id="CHEBI:30413"/>
    </cofactor>
</comment>
<keyword evidence="14" id="KW-1185">Reference proteome</keyword>
<keyword evidence="9 12" id="KW-0503">Monooxygenase</keyword>
<dbReference type="HOGENOM" id="CLU_001570_5_0_1"/>
<dbReference type="InterPro" id="IPR036396">
    <property type="entry name" value="Cyt_P450_sf"/>
</dbReference>
<dbReference type="PRINTS" id="PR00385">
    <property type="entry name" value="P450"/>
</dbReference>
<comment type="subcellular location">
    <subcellularLocation>
        <location evidence="1">Membrane</location>
    </subcellularLocation>
</comment>
<dbReference type="GO" id="GO:0006629">
    <property type="term" value="P:lipid metabolic process"/>
    <property type="evidence" value="ECO:0007669"/>
    <property type="project" value="UniProtKB-ARBA"/>
</dbReference>
<sequence>MDTASTGQAFPVAVAVAGVVSTWLWKTMARLVWRPYAVAAAFRKQGITGPAYRLYVGSNGEANAMRAAGRGETLDARCHDIIPRVLPHHRAWMSRHGKVVVSWNGATPVLVVGDYAMAKQILADRTGTYGKIDPGASILALFGKGLVFLDGDDWSRHRRVLHPAFAMDKLKTMTTTMAACARDVIRTWEARAEIEVGHQFHELTADVISHTAFGSSYQQGKEVFVLQRELQAIAMATINSVRFPGSQFIPTKNNVRRWELEKKVRGTLMTMIRERQAAVAKEGKGYGNDLLGLMLEANAAAGDGGGGARSMTIDEIIDECKTFFFAGHDTTTQLLTWSIFLLGTNPQWQDHLRDEVLRECGGDSLPDADSLSKLKLMTMVIYETLRLYGPVSQLVTTVTADTELAGVRIPKGTMTMIPSAILHRDVEVWGEDAGEFNPLRFRDGVNKAAALAGALLAFSLGHRSCIGQDFAMLEVKATLAVILRRFAFEVSPEYVHAPVDYITLQPQCGLPVVLKLLD</sequence>
<dbReference type="InterPro" id="IPR001128">
    <property type="entry name" value="Cyt_P450"/>
</dbReference>
<accession>A0A0D9WMT5</accession>
<dbReference type="eggNOG" id="KOG0157">
    <property type="taxonomic scope" value="Eukaryota"/>
</dbReference>
<dbReference type="PANTHER" id="PTHR24282:SF100">
    <property type="entry name" value="OS06G0191800 PROTEIN"/>
    <property type="match status" value="1"/>
</dbReference>
<reference evidence="13" key="3">
    <citation type="submission" date="2015-04" db="UniProtKB">
        <authorList>
            <consortium name="EnsemblPlants"/>
        </authorList>
    </citation>
    <scope>IDENTIFICATION</scope>
</reference>
<dbReference type="AlphaFoldDB" id="A0A0D9WMT5"/>
<evidence type="ECO:0000256" key="1">
    <source>
        <dbReference type="ARBA" id="ARBA00004370"/>
    </source>
</evidence>
<reference evidence="14" key="2">
    <citation type="submission" date="2013-12" db="EMBL/GenBank/DDBJ databases">
        <authorList>
            <person name="Yu Y."/>
            <person name="Lee S."/>
            <person name="de Baynast K."/>
            <person name="Wissotski M."/>
            <person name="Liu L."/>
            <person name="Talag J."/>
            <person name="Goicoechea J."/>
            <person name="Angelova A."/>
            <person name="Jetty R."/>
            <person name="Kudrna D."/>
            <person name="Golser W."/>
            <person name="Rivera L."/>
            <person name="Zhang J."/>
            <person name="Wing R."/>
        </authorList>
    </citation>
    <scope>NUCLEOTIDE SEQUENCE</scope>
</reference>
<dbReference type="GO" id="GO:0016705">
    <property type="term" value="F:oxidoreductase activity, acting on paired donors, with incorporation or reduction of molecular oxygen"/>
    <property type="evidence" value="ECO:0007669"/>
    <property type="project" value="InterPro"/>
</dbReference>
<evidence type="ECO:0000256" key="2">
    <source>
        <dbReference type="ARBA" id="ARBA00010617"/>
    </source>
</evidence>
<dbReference type="STRING" id="77586.A0A0D9WMT5"/>
<evidence type="ECO:0008006" key="15">
    <source>
        <dbReference type="Google" id="ProtNLM"/>
    </source>
</evidence>
<dbReference type="PANTHER" id="PTHR24282">
    <property type="entry name" value="CYTOCHROME P450 FAMILY MEMBER"/>
    <property type="match status" value="1"/>
</dbReference>
<name>A0A0D9WMT5_9ORYZ</name>
<keyword evidence="7 12" id="KW-0560">Oxidoreductase</keyword>
<keyword evidence="8 11" id="KW-0408">Iron</keyword>
<keyword evidence="5 11" id="KW-0479">Metal-binding</keyword>
<dbReference type="SUPFAM" id="SSF48264">
    <property type="entry name" value="Cytochrome P450"/>
    <property type="match status" value="1"/>
</dbReference>
<dbReference type="Gene3D" id="1.10.630.10">
    <property type="entry name" value="Cytochrome P450"/>
    <property type="match status" value="1"/>
</dbReference>
<evidence type="ECO:0000256" key="5">
    <source>
        <dbReference type="ARBA" id="ARBA00022723"/>
    </source>
</evidence>